<proteinExistence type="inferred from homology"/>
<dbReference type="InterPro" id="IPR058982">
    <property type="entry name" value="Beta-barrel_AprE"/>
</dbReference>
<comment type="caution">
    <text evidence="12">The sequence shown here is derived from an EMBL/GenBank/DDBJ whole genome shotgun (WGS) entry which is preliminary data.</text>
</comment>
<keyword evidence="13" id="KW-1185">Reference proteome</keyword>
<feature type="domain" description="AprE-like beta-barrel" evidence="11">
    <location>
        <begin position="339"/>
        <end position="426"/>
    </location>
</feature>
<organism evidence="12 13">
    <name type="scientific">Parasphingopyxis marina</name>
    <dbReference type="NCBI Taxonomy" id="2761622"/>
    <lineage>
        <taxon>Bacteria</taxon>
        <taxon>Pseudomonadati</taxon>
        <taxon>Pseudomonadota</taxon>
        <taxon>Alphaproteobacteria</taxon>
        <taxon>Sphingomonadales</taxon>
        <taxon>Sphingomonadaceae</taxon>
        <taxon>Parasphingopyxis</taxon>
    </lineage>
</organism>
<evidence type="ECO:0000256" key="4">
    <source>
        <dbReference type="ARBA" id="ARBA00022475"/>
    </source>
</evidence>
<comment type="subcellular location">
    <subcellularLocation>
        <location evidence="1 9">Cell inner membrane</location>
        <topology evidence="1 9">Single-pass membrane protein</topology>
    </subcellularLocation>
</comment>
<dbReference type="RefSeq" id="WP_185799345.1">
    <property type="nucleotide sequence ID" value="NZ_JACJVJ010000001.1"/>
</dbReference>
<feature type="domain" description="AprE-like long alpha-helical hairpin" evidence="10">
    <location>
        <begin position="114"/>
        <end position="297"/>
    </location>
</feature>
<keyword evidence="7 9" id="KW-1133">Transmembrane helix</keyword>
<dbReference type="Proteomes" id="UP000564378">
    <property type="component" value="Unassembled WGS sequence"/>
</dbReference>
<dbReference type="PRINTS" id="PR01490">
    <property type="entry name" value="RTXTOXIND"/>
</dbReference>
<evidence type="ECO:0000256" key="3">
    <source>
        <dbReference type="ARBA" id="ARBA00022448"/>
    </source>
</evidence>
<keyword evidence="3 9" id="KW-0813">Transport</keyword>
<evidence type="ECO:0000256" key="1">
    <source>
        <dbReference type="ARBA" id="ARBA00004377"/>
    </source>
</evidence>
<dbReference type="GO" id="GO:0015031">
    <property type="term" value="P:protein transport"/>
    <property type="evidence" value="ECO:0007669"/>
    <property type="project" value="InterPro"/>
</dbReference>
<evidence type="ECO:0000259" key="11">
    <source>
        <dbReference type="Pfam" id="PF26002"/>
    </source>
</evidence>
<dbReference type="EMBL" id="JACJVJ010000001">
    <property type="protein sequence ID" value="MBC2776025.1"/>
    <property type="molecule type" value="Genomic_DNA"/>
</dbReference>
<dbReference type="NCBIfam" id="TIGR01843">
    <property type="entry name" value="type_I_hlyD"/>
    <property type="match status" value="1"/>
</dbReference>
<dbReference type="InterPro" id="IPR050739">
    <property type="entry name" value="MFP"/>
</dbReference>
<dbReference type="Gene3D" id="2.40.50.100">
    <property type="match status" value="1"/>
</dbReference>
<comment type="similarity">
    <text evidence="2 9">Belongs to the membrane fusion protein (MFP) (TC 8.A.1) family.</text>
</comment>
<evidence type="ECO:0000256" key="8">
    <source>
        <dbReference type="ARBA" id="ARBA00023136"/>
    </source>
</evidence>
<dbReference type="AlphaFoldDB" id="A0A842HSV2"/>
<evidence type="ECO:0000313" key="13">
    <source>
        <dbReference type="Proteomes" id="UP000564378"/>
    </source>
</evidence>
<reference evidence="12 13" key="1">
    <citation type="submission" date="2020-08" db="EMBL/GenBank/DDBJ databases">
        <title>Draft genome sequence of Parasphingopyxis sp. GrpM-11.</title>
        <authorList>
            <person name="Oh J."/>
            <person name="Roh D.-H."/>
        </authorList>
    </citation>
    <scope>NUCLEOTIDE SEQUENCE [LARGE SCALE GENOMIC DNA]</scope>
    <source>
        <strain evidence="12 13">GrpM-11</strain>
    </source>
</reference>
<evidence type="ECO:0000256" key="5">
    <source>
        <dbReference type="ARBA" id="ARBA00022519"/>
    </source>
</evidence>
<dbReference type="PANTHER" id="PTHR30386:SF26">
    <property type="entry name" value="TRANSPORT PROTEIN COMB"/>
    <property type="match status" value="1"/>
</dbReference>
<dbReference type="Gene3D" id="1.10.287.470">
    <property type="entry name" value="Helix hairpin bin"/>
    <property type="match status" value="1"/>
</dbReference>
<accession>A0A842HSV2</accession>
<evidence type="ECO:0000256" key="9">
    <source>
        <dbReference type="RuleBase" id="RU365093"/>
    </source>
</evidence>
<evidence type="ECO:0000256" key="7">
    <source>
        <dbReference type="ARBA" id="ARBA00022989"/>
    </source>
</evidence>
<dbReference type="InterPro" id="IPR058781">
    <property type="entry name" value="HH_AprE-like"/>
</dbReference>
<evidence type="ECO:0000256" key="6">
    <source>
        <dbReference type="ARBA" id="ARBA00022692"/>
    </source>
</evidence>
<protein>
    <recommendedName>
        <fullName evidence="9">Membrane fusion protein (MFP) family protein</fullName>
    </recommendedName>
</protein>
<feature type="transmembrane region" description="Helical" evidence="9">
    <location>
        <begin position="40"/>
        <end position="58"/>
    </location>
</feature>
<keyword evidence="4 9" id="KW-1003">Cell membrane</keyword>
<keyword evidence="6 9" id="KW-0812">Transmembrane</keyword>
<dbReference type="Gene3D" id="2.40.30.170">
    <property type="match status" value="1"/>
</dbReference>
<sequence length="451" mass="48900">MSDIDNRNQGDTPQIEAEPEDEYFLDTLGARLNPSRASNLLLWLIVGFFLLFLIWAALTEVDRTVRAQGRVIPSSRMQVASNLEGGIVSRIHVNVGDTVELGDALVELDTTMSGSELGSNRAQLTALNLRMLRLSAEITGRPPRFPAPASQSDAEQIAIERALYAARTEQLQSLNAASQARISQTHRAVSEARSMLAARNASLSAARHEVDILRPLVERGIEPRLSLIRAEDAAAIAASEVQAAMATLSRAQASVSEYQATAVQNRQEWRSIAADELARVQTERAALRRRMPALQDRVERSVVRAPLTGRVNRVFTATVGGTVRAGEPIAEIVPSEEGLVIEAAVRPSDIGQIRIGQVARVGITAYDATVYGRLEGTVVTISPDTFEEERSGATFYTVRVVTRGELFDGNGDPVTIGPGMTTEVSLLGDKQSILGYILTPITRLGRSALRE</sequence>
<name>A0A842HSV2_9SPHN</name>
<evidence type="ECO:0000256" key="2">
    <source>
        <dbReference type="ARBA" id="ARBA00009477"/>
    </source>
</evidence>
<dbReference type="GO" id="GO:0005886">
    <property type="term" value="C:plasma membrane"/>
    <property type="evidence" value="ECO:0007669"/>
    <property type="project" value="UniProtKB-SubCell"/>
</dbReference>
<evidence type="ECO:0000259" key="10">
    <source>
        <dbReference type="Pfam" id="PF25994"/>
    </source>
</evidence>
<dbReference type="InterPro" id="IPR010129">
    <property type="entry name" value="T1SS_HlyD"/>
</dbReference>
<evidence type="ECO:0000313" key="12">
    <source>
        <dbReference type="EMBL" id="MBC2776025.1"/>
    </source>
</evidence>
<gene>
    <name evidence="12" type="ORF">H6P80_00165</name>
</gene>
<dbReference type="PANTHER" id="PTHR30386">
    <property type="entry name" value="MEMBRANE FUSION SUBUNIT OF EMRAB-TOLC MULTIDRUG EFFLUX PUMP"/>
    <property type="match status" value="1"/>
</dbReference>
<keyword evidence="8 9" id="KW-0472">Membrane</keyword>
<dbReference type="Pfam" id="PF26002">
    <property type="entry name" value="Beta-barrel_AprE"/>
    <property type="match status" value="1"/>
</dbReference>
<keyword evidence="5 9" id="KW-0997">Cell inner membrane</keyword>
<dbReference type="Pfam" id="PF25994">
    <property type="entry name" value="HH_AprE"/>
    <property type="match status" value="1"/>
</dbReference>